<evidence type="ECO:0000256" key="1">
    <source>
        <dbReference type="ARBA" id="ARBA00022527"/>
    </source>
</evidence>
<feature type="region of interest" description="Disordered" evidence="2">
    <location>
        <begin position="151"/>
        <end position="224"/>
    </location>
</feature>
<dbReference type="SUPFAM" id="SSF55874">
    <property type="entry name" value="ATPase domain of HSP90 chaperone/DNA topoisomerase II/histidine kinase"/>
    <property type="match status" value="1"/>
</dbReference>
<dbReference type="Pfam" id="PF13581">
    <property type="entry name" value="HATPase_c_2"/>
    <property type="match status" value="1"/>
</dbReference>
<evidence type="ECO:0000259" key="3">
    <source>
        <dbReference type="Pfam" id="PF13581"/>
    </source>
</evidence>
<dbReference type="PANTHER" id="PTHR35526">
    <property type="entry name" value="ANTI-SIGMA-F FACTOR RSBW-RELATED"/>
    <property type="match status" value="1"/>
</dbReference>
<keyword evidence="1" id="KW-0418">Kinase</keyword>
<dbReference type="Gene3D" id="3.30.565.10">
    <property type="entry name" value="Histidine kinase-like ATPase, C-terminal domain"/>
    <property type="match status" value="1"/>
</dbReference>
<organism evidence="4 5">
    <name type="scientific">Streptomyces alkaliphilus</name>
    <dbReference type="NCBI Taxonomy" id="1472722"/>
    <lineage>
        <taxon>Bacteria</taxon>
        <taxon>Bacillati</taxon>
        <taxon>Actinomycetota</taxon>
        <taxon>Actinomycetes</taxon>
        <taxon>Kitasatosporales</taxon>
        <taxon>Streptomycetaceae</taxon>
        <taxon>Streptomyces</taxon>
    </lineage>
</organism>
<sequence length="224" mass="24157">MWVVLLRRDIAWCRRFPSRPRCRPHRWSGRAVGSTSRCSGTPVPRGGATRLAIEWGHPDPAPTVALVAGELAANAVLHGCSRQRPFGVRVVLHGAALRVEVSDGRADRLPFRRSAGPQETFGRGLLLVEAVADRWGVTVDAGGKTVWAEVDVSPGADRPATPATDTRRPGSGQGLRATAPAAFISPRSSGSAISGRHRGRETRPGSTSSRPSKKRARRSRLRRM</sequence>
<dbReference type="Proteomes" id="UP000538929">
    <property type="component" value="Unassembled WGS sequence"/>
</dbReference>
<dbReference type="InterPro" id="IPR050267">
    <property type="entry name" value="Anti-sigma-factor_SerPK"/>
</dbReference>
<dbReference type="CDD" id="cd16936">
    <property type="entry name" value="HATPase_RsbW-like"/>
    <property type="match status" value="1"/>
</dbReference>
<dbReference type="PANTHER" id="PTHR35526:SF3">
    <property type="entry name" value="ANTI-SIGMA-F FACTOR RSBW"/>
    <property type="match status" value="1"/>
</dbReference>
<keyword evidence="1" id="KW-0723">Serine/threonine-protein kinase</keyword>
<name>A0A7W3TA61_9ACTN</name>
<dbReference type="GO" id="GO:0004674">
    <property type="term" value="F:protein serine/threonine kinase activity"/>
    <property type="evidence" value="ECO:0007669"/>
    <property type="project" value="UniProtKB-KW"/>
</dbReference>
<accession>A0A7W3TA61</accession>
<keyword evidence="5" id="KW-1185">Reference proteome</keyword>
<keyword evidence="1" id="KW-0808">Transferase</keyword>
<gene>
    <name evidence="4" type="ORF">FNQ90_02950</name>
</gene>
<comment type="caution">
    <text evidence="4">The sequence shown here is derived from an EMBL/GenBank/DDBJ whole genome shotgun (WGS) entry which is preliminary data.</text>
</comment>
<feature type="domain" description="Histidine kinase/HSP90-like ATPase" evidence="3">
    <location>
        <begin position="63"/>
        <end position="148"/>
    </location>
</feature>
<proteinExistence type="predicted"/>
<dbReference type="InterPro" id="IPR036890">
    <property type="entry name" value="HATPase_C_sf"/>
</dbReference>
<evidence type="ECO:0000313" key="5">
    <source>
        <dbReference type="Proteomes" id="UP000538929"/>
    </source>
</evidence>
<dbReference type="AlphaFoldDB" id="A0A7W3TA61"/>
<protein>
    <recommendedName>
        <fullName evidence="3">Histidine kinase/HSP90-like ATPase domain-containing protein</fullName>
    </recommendedName>
</protein>
<dbReference type="EMBL" id="VKHT01000041">
    <property type="protein sequence ID" value="MBB0243094.1"/>
    <property type="molecule type" value="Genomic_DNA"/>
</dbReference>
<evidence type="ECO:0000256" key="2">
    <source>
        <dbReference type="SAM" id="MobiDB-lite"/>
    </source>
</evidence>
<dbReference type="InterPro" id="IPR003594">
    <property type="entry name" value="HATPase_dom"/>
</dbReference>
<reference evidence="5" key="1">
    <citation type="submission" date="2019-10" db="EMBL/GenBank/DDBJ databases">
        <title>Streptomyces sp. nov., a novel actinobacterium isolated from alkaline environment.</title>
        <authorList>
            <person name="Golinska P."/>
        </authorList>
    </citation>
    <scope>NUCLEOTIDE SEQUENCE [LARGE SCALE GENOMIC DNA]</scope>
    <source>
        <strain evidence="5">DSM 42118</strain>
    </source>
</reference>
<evidence type="ECO:0000313" key="4">
    <source>
        <dbReference type="EMBL" id="MBB0243094.1"/>
    </source>
</evidence>
<feature type="compositionally biased region" description="Basic residues" evidence="2">
    <location>
        <begin position="211"/>
        <end position="224"/>
    </location>
</feature>